<feature type="coiled-coil region" evidence="1">
    <location>
        <begin position="95"/>
        <end position="133"/>
    </location>
</feature>
<feature type="domain" description="Bro-N" evidence="2">
    <location>
        <begin position="1"/>
        <end position="83"/>
    </location>
</feature>
<evidence type="ECO:0000256" key="1">
    <source>
        <dbReference type="SAM" id="Coils"/>
    </source>
</evidence>
<accession>A0A1Y2C5Y6</accession>
<dbReference type="Proteomes" id="UP000193642">
    <property type="component" value="Unassembled WGS sequence"/>
</dbReference>
<dbReference type="EMBL" id="MCGO01000028">
    <property type="protein sequence ID" value="ORY42458.1"/>
    <property type="molecule type" value="Genomic_DNA"/>
</dbReference>
<evidence type="ECO:0000313" key="3">
    <source>
        <dbReference type="EMBL" id="ORY42458.1"/>
    </source>
</evidence>
<dbReference type="InterPro" id="IPR003497">
    <property type="entry name" value="BRO_N_domain"/>
</dbReference>
<evidence type="ECO:0000259" key="2">
    <source>
        <dbReference type="PROSITE" id="PS51750"/>
    </source>
</evidence>
<organism evidence="3 4">
    <name type="scientific">Rhizoclosmatium globosum</name>
    <dbReference type="NCBI Taxonomy" id="329046"/>
    <lineage>
        <taxon>Eukaryota</taxon>
        <taxon>Fungi</taxon>
        <taxon>Fungi incertae sedis</taxon>
        <taxon>Chytridiomycota</taxon>
        <taxon>Chytridiomycota incertae sedis</taxon>
        <taxon>Chytridiomycetes</taxon>
        <taxon>Chytridiales</taxon>
        <taxon>Chytriomycetaceae</taxon>
        <taxon>Rhizoclosmatium</taxon>
    </lineage>
</organism>
<dbReference type="OrthoDB" id="7468926at2759"/>
<proteinExistence type="predicted"/>
<protein>
    <recommendedName>
        <fullName evidence="2">Bro-N domain-containing protein</fullName>
    </recommendedName>
</protein>
<comment type="caution">
    <text evidence="3">The sequence shown here is derived from an EMBL/GenBank/DDBJ whole genome shotgun (WGS) entry which is preliminary data.</text>
</comment>
<evidence type="ECO:0000313" key="4">
    <source>
        <dbReference type="Proteomes" id="UP000193642"/>
    </source>
</evidence>
<dbReference type="AlphaFoldDB" id="A0A1Y2C5Y6"/>
<keyword evidence="4" id="KW-1185">Reference proteome</keyword>
<dbReference type="PROSITE" id="PS51750">
    <property type="entry name" value="BRO_N"/>
    <property type="match status" value="1"/>
</dbReference>
<keyword evidence="1" id="KW-0175">Coiled coil</keyword>
<gene>
    <name evidence="3" type="ORF">BCR33DRAFT_786205</name>
</gene>
<name>A0A1Y2C5Y6_9FUNG</name>
<reference evidence="3 4" key="1">
    <citation type="submission" date="2016-07" db="EMBL/GenBank/DDBJ databases">
        <title>Pervasive Adenine N6-methylation of Active Genes in Fungi.</title>
        <authorList>
            <consortium name="DOE Joint Genome Institute"/>
            <person name="Mondo S.J."/>
            <person name="Dannebaum R.O."/>
            <person name="Kuo R.C."/>
            <person name="Labutti K."/>
            <person name="Haridas S."/>
            <person name="Kuo A."/>
            <person name="Salamov A."/>
            <person name="Ahrendt S.R."/>
            <person name="Lipzen A."/>
            <person name="Sullivan W."/>
            <person name="Andreopoulos W.B."/>
            <person name="Clum A."/>
            <person name="Lindquist E."/>
            <person name="Daum C."/>
            <person name="Ramamoorthy G.K."/>
            <person name="Gryganskyi A."/>
            <person name="Culley D."/>
            <person name="Magnuson J.K."/>
            <person name="James T.Y."/>
            <person name="O'Malley M.A."/>
            <person name="Stajich J.E."/>
            <person name="Spatafora J.W."/>
            <person name="Visel A."/>
            <person name="Grigoriev I.V."/>
        </authorList>
    </citation>
    <scope>NUCLEOTIDE SEQUENCE [LARGE SCALE GENOMIC DNA]</scope>
    <source>
        <strain evidence="3 4">JEL800</strain>
    </source>
</reference>
<sequence length="332" mass="38189">MSQQLVSSIFEGVNIEVYGTLEEPLFKANYIGRLLGITNRSSQEMLMLTETGLYTLLFPLCKEIVLQFQNWICGMIKEIRLRGKYDLEEKLRVVSQSAEQREKQLTEAAEEEEKRAKQLIDASNQEKEELQKYSGTAMMGGDAKNRATSSRNSCSPGVFKQYLAEGARWRPILSQLFEAQSHQRRRLRAQLGKRRSEYRLVDRMQKTFDPGSSGSLVMGTGRRIRISRFRLQSQALVFTALFIGAFRPPEGPQQSQPTLANIKRQTDHIVKYGDRHPVLTRGPIVGYTEDEDKWGRVYLYRGKPPERRPRCDLLVKITIAELCALAKRRRKL</sequence>